<proteinExistence type="predicted"/>
<keyword evidence="2" id="KW-1185">Reference proteome</keyword>
<sequence>MKKAPGTLLTPILILAALLFQGGIARADEATARQQPLSTAPYLLPGAPTFDMSIAQFREKYNAANPTLPLSEYRAIDSRRDKSNLTRAASKISETLYASTALEPGTGKIKTLQITWLPIPGPEEQAAEEKARAYMTALMRFFSPTRSPEECSRRLGELLSKGKGARYYAQTEGALRFVVADNGEKGLTFAVEPIKLALSEP</sequence>
<name>A0A506V4D4_9GAMM</name>
<evidence type="ECO:0000313" key="1">
    <source>
        <dbReference type="EMBL" id="TPW40518.1"/>
    </source>
</evidence>
<dbReference type="OrthoDB" id="6503911at2"/>
<dbReference type="Proteomes" id="UP000319523">
    <property type="component" value="Unassembled WGS sequence"/>
</dbReference>
<dbReference type="InterPro" id="IPR009918">
    <property type="entry name" value="DUF1454"/>
</dbReference>
<dbReference type="AlphaFoldDB" id="A0A506V4D4"/>
<comment type="caution">
    <text evidence="1">The sequence shown here is derived from an EMBL/GenBank/DDBJ whole genome shotgun (WGS) entry which is preliminary data.</text>
</comment>
<organism evidence="1 2">
    <name type="scientific">Mixta tenebrionis</name>
    <dbReference type="NCBI Taxonomy" id="2562439"/>
    <lineage>
        <taxon>Bacteria</taxon>
        <taxon>Pseudomonadati</taxon>
        <taxon>Pseudomonadota</taxon>
        <taxon>Gammaproteobacteria</taxon>
        <taxon>Enterobacterales</taxon>
        <taxon>Erwiniaceae</taxon>
        <taxon>Mixta</taxon>
    </lineage>
</organism>
<dbReference type="EMBL" id="VHQI01000013">
    <property type="protein sequence ID" value="TPW40518.1"/>
    <property type="molecule type" value="Genomic_DNA"/>
</dbReference>
<dbReference type="RefSeq" id="WP_141177525.1">
    <property type="nucleotide sequence ID" value="NZ_JBHUFX010000001.1"/>
</dbReference>
<gene>
    <name evidence="1" type="ORF">FKM52_17935</name>
</gene>
<protein>
    <submittedName>
        <fullName evidence="1">DUF1454 family protein</fullName>
    </submittedName>
</protein>
<accession>A0A506V4D4</accession>
<evidence type="ECO:0000313" key="2">
    <source>
        <dbReference type="Proteomes" id="UP000319523"/>
    </source>
</evidence>
<reference evidence="1 2" key="1">
    <citation type="submission" date="2019-06" db="EMBL/GenBank/DDBJ databases">
        <authorList>
            <person name="Yang Y."/>
        </authorList>
    </citation>
    <scope>NUCLEOTIDE SEQUENCE [LARGE SCALE GENOMIC DNA]</scope>
    <source>
        <strain evidence="1 2">BIT-26</strain>
    </source>
</reference>
<dbReference type="Pfam" id="PF07305">
    <property type="entry name" value="DUF1454"/>
    <property type="match status" value="1"/>
</dbReference>